<dbReference type="GO" id="GO:0005576">
    <property type="term" value="C:extracellular region"/>
    <property type="evidence" value="ECO:0007669"/>
    <property type="project" value="UniProtKB-ARBA"/>
</dbReference>
<keyword evidence="6" id="KW-1185">Reference proteome</keyword>
<evidence type="ECO:0000256" key="3">
    <source>
        <dbReference type="ARBA" id="ARBA00043265"/>
    </source>
</evidence>
<evidence type="ECO:0000313" key="5">
    <source>
        <dbReference type="Ensembl" id="ENSOABP00000034457.2"/>
    </source>
</evidence>
<evidence type="ECO:0000259" key="4">
    <source>
        <dbReference type="PROSITE" id="PS50835"/>
    </source>
</evidence>
<dbReference type="Gene3D" id="2.60.40.10">
    <property type="entry name" value="Immunoglobulins"/>
    <property type="match status" value="1"/>
</dbReference>
<dbReference type="InterPro" id="IPR013783">
    <property type="entry name" value="Ig-like_fold"/>
</dbReference>
<organism evidence="5 6">
    <name type="scientific">Oreochromis aureus</name>
    <name type="common">Israeli tilapia</name>
    <name type="synonym">Chromis aureus</name>
    <dbReference type="NCBI Taxonomy" id="47969"/>
    <lineage>
        <taxon>Eukaryota</taxon>
        <taxon>Metazoa</taxon>
        <taxon>Chordata</taxon>
        <taxon>Craniata</taxon>
        <taxon>Vertebrata</taxon>
        <taxon>Euteleostomi</taxon>
        <taxon>Actinopterygii</taxon>
        <taxon>Neopterygii</taxon>
        <taxon>Teleostei</taxon>
        <taxon>Neoteleostei</taxon>
        <taxon>Acanthomorphata</taxon>
        <taxon>Ovalentaria</taxon>
        <taxon>Cichlomorphae</taxon>
        <taxon>Cichliformes</taxon>
        <taxon>Cichlidae</taxon>
        <taxon>African cichlids</taxon>
        <taxon>Pseudocrenilabrinae</taxon>
        <taxon>Oreochromini</taxon>
        <taxon>Oreochromis</taxon>
    </lineage>
</organism>
<dbReference type="InterPro" id="IPR050199">
    <property type="entry name" value="IgHV"/>
</dbReference>
<feature type="domain" description="Ig-like" evidence="4">
    <location>
        <begin position="27"/>
        <end position="109"/>
    </location>
</feature>
<dbReference type="InterPro" id="IPR013106">
    <property type="entry name" value="Ig_V-set"/>
</dbReference>
<dbReference type="Proteomes" id="UP000472276">
    <property type="component" value="Unassembled WGS sequence"/>
</dbReference>
<dbReference type="FunFam" id="2.60.40.10:FF:003074">
    <property type="entry name" value="Immunoglobulin heavy variable 11-1"/>
    <property type="match status" value="1"/>
</dbReference>
<evidence type="ECO:0000256" key="1">
    <source>
        <dbReference type="ARBA" id="ARBA00022859"/>
    </source>
</evidence>
<dbReference type="SMART" id="SM00406">
    <property type="entry name" value="IGv"/>
    <property type="match status" value="1"/>
</dbReference>
<dbReference type="OMA" id="WIACISY"/>
<evidence type="ECO:0000256" key="2">
    <source>
        <dbReference type="ARBA" id="ARBA00023130"/>
    </source>
</evidence>
<proteinExistence type="predicted"/>
<protein>
    <recommendedName>
        <fullName evidence="4">Ig-like domain-containing protein</fullName>
    </recommendedName>
</protein>
<accession>A0A668U9I2</accession>
<dbReference type="AlphaFoldDB" id="A0A668U9I2"/>
<dbReference type="InterPro" id="IPR036179">
    <property type="entry name" value="Ig-like_dom_sf"/>
</dbReference>
<dbReference type="PANTHER" id="PTHR23266">
    <property type="entry name" value="IMMUNOGLOBULIN HEAVY CHAIN"/>
    <property type="match status" value="1"/>
</dbReference>
<evidence type="ECO:0000313" key="6">
    <source>
        <dbReference type="Proteomes" id="UP000472276"/>
    </source>
</evidence>
<dbReference type="GO" id="GO:0002250">
    <property type="term" value="P:adaptive immune response"/>
    <property type="evidence" value="ECO:0007669"/>
    <property type="project" value="UniProtKB-KW"/>
</dbReference>
<reference evidence="5" key="1">
    <citation type="submission" date="2025-08" db="UniProtKB">
        <authorList>
            <consortium name="Ensembl"/>
        </authorList>
    </citation>
    <scope>IDENTIFICATION</scope>
</reference>
<dbReference type="GO" id="GO:0019814">
    <property type="term" value="C:immunoglobulin complex"/>
    <property type="evidence" value="ECO:0007669"/>
    <property type="project" value="UniProtKB-KW"/>
</dbReference>
<keyword evidence="1" id="KW-0391">Immunity</keyword>
<dbReference type="Ensembl" id="ENSOABT00000035416.2">
    <property type="protein sequence ID" value="ENSOABP00000034457.2"/>
    <property type="gene ID" value="ENSOABG00000027949.1"/>
</dbReference>
<keyword evidence="2" id="KW-1064">Adaptive immunity</keyword>
<name>A0A668U9I2_OREAU</name>
<keyword evidence="3" id="KW-1280">Immunoglobulin</keyword>
<dbReference type="SUPFAM" id="SSF48726">
    <property type="entry name" value="Immunoglobulin"/>
    <property type="match status" value="1"/>
</dbReference>
<dbReference type="InterPro" id="IPR007110">
    <property type="entry name" value="Ig-like_dom"/>
</dbReference>
<dbReference type="Pfam" id="PF07686">
    <property type="entry name" value="V-set"/>
    <property type="match status" value="1"/>
</dbReference>
<sequence>MFHFVRTKDVLRKSEPAVKRPEESHRLTCTASGFNFGDYWMHWIRQAPGKGLEWIACISYWAGSTINYSQSVRGRFTISRDNSKQQVYLQMNSLKTEDSAVYYCARDAQ</sequence>
<dbReference type="PROSITE" id="PS50835">
    <property type="entry name" value="IG_LIKE"/>
    <property type="match status" value="1"/>
</dbReference>
<reference evidence="5" key="2">
    <citation type="submission" date="2025-09" db="UniProtKB">
        <authorList>
            <consortium name="Ensembl"/>
        </authorList>
    </citation>
    <scope>IDENTIFICATION</scope>
</reference>